<dbReference type="PANTHER" id="PTHR45806:SF1">
    <property type="entry name" value="SYNAPTOBREVIN HOMOLOG YKT6"/>
    <property type="match status" value="1"/>
</dbReference>
<dbReference type="SUPFAM" id="SSF64356">
    <property type="entry name" value="SNARE-like"/>
    <property type="match status" value="1"/>
</dbReference>
<evidence type="ECO:0000259" key="10">
    <source>
        <dbReference type="PROSITE" id="PS50859"/>
    </source>
</evidence>
<keyword evidence="6" id="KW-0449">Lipoprotein</keyword>
<organism evidence="12 13">
    <name type="scientific">Oedothorax gibbosus</name>
    <dbReference type="NCBI Taxonomy" id="931172"/>
    <lineage>
        <taxon>Eukaryota</taxon>
        <taxon>Metazoa</taxon>
        <taxon>Ecdysozoa</taxon>
        <taxon>Arthropoda</taxon>
        <taxon>Chelicerata</taxon>
        <taxon>Arachnida</taxon>
        <taxon>Araneae</taxon>
        <taxon>Araneomorphae</taxon>
        <taxon>Entelegynae</taxon>
        <taxon>Araneoidea</taxon>
        <taxon>Linyphiidae</taxon>
        <taxon>Erigoninae</taxon>
        <taxon>Oedothorax</taxon>
    </lineage>
</organism>
<evidence type="ECO:0000313" key="12">
    <source>
        <dbReference type="EMBL" id="KAG8178648.1"/>
    </source>
</evidence>
<dbReference type="PANTHER" id="PTHR45806">
    <property type="entry name" value="SYNAPTOBREVIN HOMOLOG YKT6"/>
    <property type="match status" value="1"/>
</dbReference>
<dbReference type="GO" id="GO:0006888">
    <property type="term" value="P:endoplasmic reticulum to Golgi vesicle-mediated transport"/>
    <property type="evidence" value="ECO:0007669"/>
    <property type="project" value="TreeGrafter"/>
</dbReference>
<reference evidence="12 13" key="1">
    <citation type="journal article" date="2022" name="Nat. Ecol. Evol.">
        <title>A masculinizing supergene underlies an exaggerated male reproductive morph in a spider.</title>
        <authorList>
            <person name="Hendrickx F."/>
            <person name="De Corte Z."/>
            <person name="Sonet G."/>
            <person name="Van Belleghem S.M."/>
            <person name="Kostlbacher S."/>
            <person name="Vangestel C."/>
        </authorList>
    </citation>
    <scope>NUCLEOTIDE SEQUENCE [LARGE SCALE GENOMIC DNA]</scope>
    <source>
        <strain evidence="12">W744_W776</strain>
    </source>
</reference>
<comment type="subcellular location">
    <subcellularLocation>
        <location evidence="8">Endomembrane system</location>
        <topology evidence="8">Lipid-anchor</topology>
        <orientation evidence="8">Cytoplasmic side</orientation>
    </subcellularLocation>
    <subcellularLocation>
        <location evidence="1">Golgi apparatus</location>
        <location evidence="1">trans-Golgi network membrane</location>
    </subcellularLocation>
</comment>
<dbReference type="SMART" id="SM01270">
    <property type="entry name" value="Longin"/>
    <property type="match status" value="1"/>
</dbReference>
<dbReference type="InterPro" id="IPR001388">
    <property type="entry name" value="Synaptobrevin-like"/>
</dbReference>
<dbReference type="InterPro" id="IPR011012">
    <property type="entry name" value="Longin-like_dom_sf"/>
</dbReference>
<dbReference type="PROSITE" id="PS50892">
    <property type="entry name" value="V_SNARE"/>
    <property type="match status" value="1"/>
</dbReference>
<gene>
    <name evidence="12" type="ORF">JTE90_028705</name>
</gene>
<dbReference type="Pfam" id="PF13774">
    <property type="entry name" value="Longin"/>
    <property type="match status" value="1"/>
</dbReference>
<keyword evidence="7" id="KW-0636">Prenylation</keyword>
<dbReference type="GO" id="GO:0016020">
    <property type="term" value="C:membrane"/>
    <property type="evidence" value="ECO:0007669"/>
    <property type="project" value="InterPro"/>
</dbReference>
<evidence type="ECO:0000256" key="9">
    <source>
        <dbReference type="PROSITE-ProRule" id="PRU00290"/>
    </source>
</evidence>
<evidence type="ECO:0000256" key="3">
    <source>
        <dbReference type="ARBA" id="ARBA00022481"/>
    </source>
</evidence>
<dbReference type="Pfam" id="PF00957">
    <property type="entry name" value="Synaptobrevin"/>
    <property type="match status" value="1"/>
</dbReference>
<dbReference type="PROSITE" id="PS50859">
    <property type="entry name" value="LONGIN"/>
    <property type="match status" value="1"/>
</dbReference>
<dbReference type="GO" id="GO:0005794">
    <property type="term" value="C:Golgi apparatus"/>
    <property type="evidence" value="ECO:0007669"/>
    <property type="project" value="UniProtKB-SubCell"/>
</dbReference>
<name>A0AAV6U3W7_9ARAC</name>
<dbReference type="Proteomes" id="UP000827092">
    <property type="component" value="Unassembled WGS sequence"/>
</dbReference>
<evidence type="ECO:0000256" key="7">
    <source>
        <dbReference type="ARBA" id="ARBA00023289"/>
    </source>
</evidence>
<evidence type="ECO:0000313" key="13">
    <source>
        <dbReference type="Proteomes" id="UP000827092"/>
    </source>
</evidence>
<evidence type="ECO:0000256" key="2">
    <source>
        <dbReference type="ARBA" id="ARBA00008025"/>
    </source>
</evidence>
<dbReference type="GO" id="GO:0005484">
    <property type="term" value="F:SNAP receptor activity"/>
    <property type="evidence" value="ECO:0007669"/>
    <property type="project" value="TreeGrafter"/>
</dbReference>
<sequence length="219" mass="24551">MYFLAVIRKQSPKNVILSSSCNLSDFGYFRQKGIKEFLLFSALTLVERTDPGAKISVTERNFVCSAYVMQNNLAAATVTDIEYKTSVAHMCLEKLLSDFSTKIPRRVWENAEEAVEYPYIEEMLGNFSDAKGLNTFSALQGEIDETRIILHTTIESLLQRGEKLDDLVNKADELSTQTKKFYLSARKTNACCQGAEISDILSSGLVRLGKGSESSQRKF</sequence>
<accession>A0AAV6U3W7</accession>
<keyword evidence="13" id="KW-1185">Reference proteome</keyword>
<evidence type="ECO:0000256" key="8">
    <source>
        <dbReference type="ARBA" id="ARBA00046278"/>
    </source>
</evidence>
<proteinExistence type="inferred from homology"/>
<comment type="caution">
    <text evidence="12">The sequence shown here is derived from an EMBL/GenBank/DDBJ whole genome shotgun (WGS) entry which is preliminary data.</text>
</comment>
<dbReference type="InterPro" id="IPR010908">
    <property type="entry name" value="Longin_dom"/>
</dbReference>
<protein>
    <submittedName>
        <fullName evidence="12">Uncharacterized protein</fullName>
    </submittedName>
</protein>
<dbReference type="Gene3D" id="1.20.5.110">
    <property type="match status" value="1"/>
</dbReference>
<comment type="similarity">
    <text evidence="2">Belongs to the synaptobrevin family.</text>
</comment>
<keyword evidence="5" id="KW-0564">Palmitate</keyword>
<dbReference type="EMBL" id="JAFNEN010000677">
    <property type="protein sequence ID" value="KAG8178648.1"/>
    <property type="molecule type" value="Genomic_DNA"/>
</dbReference>
<dbReference type="Gene3D" id="3.30.450.50">
    <property type="entry name" value="Longin domain"/>
    <property type="match status" value="1"/>
</dbReference>
<dbReference type="AlphaFoldDB" id="A0AAV6U3W7"/>
<dbReference type="SUPFAM" id="SSF58038">
    <property type="entry name" value="SNARE fusion complex"/>
    <property type="match status" value="1"/>
</dbReference>
<dbReference type="InterPro" id="IPR042855">
    <property type="entry name" value="V_SNARE_CC"/>
</dbReference>
<evidence type="ECO:0000256" key="6">
    <source>
        <dbReference type="ARBA" id="ARBA00023288"/>
    </source>
</evidence>
<evidence type="ECO:0000256" key="5">
    <source>
        <dbReference type="ARBA" id="ARBA00023139"/>
    </source>
</evidence>
<keyword evidence="3" id="KW-0488">Methylation</keyword>
<keyword evidence="9" id="KW-0175">Coiled coil</keyword>
<keyword evidence="4" id="KW-0472">Membrane</keyword>
<feature type="domain" description="V-SNARE coiled-coil homology" evidence="11">
    <location>
        <begin position="135"/>
        <end position="195"/>
    </location>
</feature>
<evidence type="ECO:0000259" key="11">
    <source>
        <dbReference type="PROSITE" id="PS50892"/>
    </source>
</evidence>
<evidence type="ECO:0000256" key="1">
    <source>
        <dbReference type="ARBA" id="ARBA00004198"/>
    </source>
</evidence>
<dbReference type="PRINTS" id="PR00219">
    <property type="entry name" value="SYNAPTOBREVN"/>
</dbReference>
<evidence type="ECO:0000256" key="4">
    <source>
        <dbReference type="ARBA" id="ARBA00023136"/>
    </source>
</evidence>
<dbReference type="CDD" id="cd14824">
    <property type="entry name" value="Longin"/>
    <property type="match status" value="1"/>
</dbReference>
<feature type="domain" description="Longin" evidence="10">
    <location>
        <begin position="5"/>
        <end position="119"/>
    </location>
</feature>